<name>A0AAV3PIA1_LITER</name>
<accession>A0AAV3PIA1</accession>
<feature type="transmembrane region" description="Helical" evidence="2">
    <location>
        <begin position="73"/>
        <end position="92"/>
    </location>
</feature>
<reference evidence="3 4" key="1">
    <citation type="submission" date="2024-01" db="EMBL/GenBank/DDBJ databases">
        <title>The complete chloroplast genome sequence of Lithospermum erythrorhizon: insights into the phylogenetic relationship among Boraginaceae species and the maternal lineages of purple gromwells.</title>
        <authorList>
            <person name="Okada T."/>
            <person name="Watanabe K."/>
        </authorList>
    </citation>
    <scope>NUCLEOTIDE SEQUENCE [LARGE SCALE GENOMIC DNA]</scope>
</reference>
<comment type="caution">
    <text evidence="3">The sequence shown here is derived from an EMBL/GenBank/DDBJ whole genome shotgun (WGS) entry which is preliminary data.</text>
</comment>
<keyword evidence="4" id="KW-1185">Reference proteome</keyword>
<keyword evidence="2" id="KW-1133">Transmembrane helix</keyword>
<dbReference type="PANTHER" id="PTHR34457">
    <property type="entry name" value="EMBRYO DEFECTIVE 2410"/>
    <property type="match status" value="1"/>
</dbReference>
<feature type="region of interest" description="Disordered" evidence="1">
    <location>
        <begin position="253"/>
        <end position="272"/>
    </location>
</feature>
<evidence type="ECO:0000313" key="4">
    <source>
        <dbReference type="Proteomes" id="UP001454036"/>
    </source>
</evidence>
<protein>
    <submittedName>
        <fullName evidence="3">Uncharacterized protein</fullName>
    </submittedName>
</protein>
<feature type="compositionally biased region" description="Polar residues" evidence="1">
    <location>
        <begin position="258"/>
        <end position="272"/>
    </location>
</feature>
<dbReference type="PANTHER" id="PTHR34457:SF3">
    <property type="entry name" value="PROTEIN TIC236, CHLOROPLASTIC"/>
    <property type="match status" value="1"/>
</dbReference>
<proteinExistence type="predicted"/>
<organism evidence="3 4">
    <name type="scientific">Lithospermum erythrorhizon</name>
    <name type="common">Purple gromwell</name>
    <name type="synonym">Lithospermum officinale var. erythrorhizon</name>
    <dbReference type="NCBI Taxonomy" id="34254"/>
    <lineage>
        <taxon>Eukaryota</taxon>
        <taxon>Viridiplantae</taxon>
        <taxon>Streptophyta</taxon>
        <taxon>Embryophyta</taxon>
        <taxon>Tracheophyta</taxon>
        <taxon>Spermatophyta</taxon>
        <taxon>Magnoliopsida</taxon>
        <taxon>eudicotyledons</taxon>
        <taxon>Gunneridae</taxon>
        <taxon>Pentapetalae</taxon>
        <taxon>asterids</taxon>
        <taxon>lamiids</taxon>
        <taxon>Boraginales</taxon>
        <taxon>Boraginaceae</taxon>
        <taxon>Boraginoideae</taxon>
        <taxon>Lithospermeae</taxon>
        <taxon>Lithospermum</taxon>
    </lineage>
</organism>
<evidence type="ECO:0000313" key="3">
    <source>
        <dbReference type="EMBL" id="GAA0150632.1"/>
    </source>
</evidence>
<dbReference type="AlphaFoldDB" id="A0AAV3PIA1"/>
<evidence type="ECO:0000256" key="2">
    <source>
        <dbReference type="SAM" id="Phobius"/>
    </source>
</evidence>
<sequence length="272" mass="31131">MMSTILNNQFLGILLRCNGIPSRKVNLVKFDGAKLRKKSFLKCRCAKKNDWINQGISFTNICGQNVQLLWRNLGCSVFCAVMSGICLVVWYGQLKAKCYVEMKLLPSVCEMLSDYIQRDIYFGKVCRISPLSITLESCSIRPRKEELLCGEAPTVKLRVLPLASLRREKIIIDAILYNPSLLVAQKKDYSWLGIPYSEESLMQHLSTEEGIDYRTKKRRITREEAGARWIKERDETARKDEIEGYTISEGNYSDWLGETTSPPMRQSTSASF</sequence>
<dbReference type="InterPro" id="IPR053022">
    <property type="entry name" value="Chloroplast_translocon_comp"/>
</dbReference>
<evidence type="ECO:0000256" key="1">
    <source>
        <dbReference type="SAM" id="MobiDB-lite"/>
    </source>
</evidence>
<keyword evidence="2" id="KW-0472">Membrane</keyword>
<dbReference type="EMBL" id="BAABME010001626">
    <property type="protein sequence ID" value="GAA0150632.1"/>
    <property type="molecule type" value="Genomic_DNA"/>
</dbReference>
<gene>
    <name evidence="3" type="ORF">LIER_09531</name>
</gene>
<dbReference type="Proteomes" id="UP001454036">
    <property type="component" value="Unassembled WGS sequence"/>
</dbReference>
<keyword evidence="2" id="KW-0812">Transmembrane</keyword>